<dbReference type="InterPro" id="IPR045851">
    <property type="entry name" value="AMP-bd_C_sf"/>
</dbReference>
<dbReference type="InterPro" id="IPR000873">
    <property type="entry name" value="AMP-dep_synth/lig_dom"/>
</dbReference>
<dbReference type="InterPro" id="IPR020845">
    <property type="entry name" value="AMP-binding_CS"/>
</dbReference>
<protein>
    <submittedName>
        <fullName evidence="3">O-succinylbenzoic acid--CoA ligase</fullName>
    </submittedName>
</protein>
<evidence type="ECO:0000313" key="4">
    <source>
        <dbReference type="Proteomes" id="UP000256485"/>
    </source>
</evidence>
<dbReference type="Gene3D" id="3.30.300.30">
    <property type="match status" value="1"/>
</dbReference>
<comment type="caution">
    <text evidence="3">The sequence shown here is derived from an EMBL/GenBank/DDBJ whole genome shotgun (WGS) entry which is preliminary data.</text>
</comment>
<evidence type="ECO:0000259" key="1">
    <source>
        <dbReference type="Pfam" id="PF00501"/>
    </source>
</evidence>
<dbReference type="InterPro" id="IPR025110">
    <property type="entry name" value="AMP-bd_C"/>
</dbReference>
<dbReference type="PANTHER" id="PTHR43767">
    <property type="entry name" value="LONG-CHAIN-FATTY-ACID--COA LIGASE"/>
    <property type="match status" value="1"/>
</dbReference>
<evidence type="ECO:0000259" key="2">
    <source>
        <dbReference type="Pfam" id="PF13193"/>
    </source>
</evidence>
<dbReference type="Gene3D" id="3.40.50.12780">
    <property type="entry name" value="N-terminal domain of ligase-like"/>
    <property type="match status" value="1"/>
</dbReference>
<organism evidence="3 4">
    <name type="scientific">Thermasporomyces composti</name>
    <dbReference type="NCBI Taxonomy" id="696763"/>
    <lineage>
        <taxon>Bacteria</taxon>
        <taxon>Bacillati</taxon>
        <taxon>Actinomycetota</taxon>
        <taxon>Actinomycetes</taxon>
        <taxon>Propionibacteriales</taxon>
        <taxon>Nocardioidaceae</taxon>
        <taxon>Thermasporomyces</taxon>
    </lineage>
</organism>
<dbReference type="EMBL" id="QTUC01000001">
    <property type="protein sequence ID" value="REF37105.1"/>
    <property type="molecule type" value="Genomic_DNA"/>
</dbReference>
<keyword evidence="4" id="KW-1185">Reference proteome</keyword>
<feature type="domain" description="AMP-binding enzyme C-terminal" evidence="2">
    <location>
        <begin position="318"/>
        <end position="393"/>
    </location>
</feature>
<dbReference type="SUPFAM" id="SSF56801">
    <property type="entry name" value="Acetyl-CoA synthetase-like"/>
    <property type="match status" value="1"/>
</dbReference>
<keyword evidence="3" id="KW-0436">Ligase</keyword>
<feature type="domain" description="AMP-dependent synthetase/ligase" evidence="1">
    <location>
        <begin position="61"/>
        <end position="266"/>
    </location>
</feature>
<dbReference type="Pfam" id="PF13193">
    <property type="entry name" value="AMP-binding_C"/>
    <property type="match status" value="1"/>
</dbReference>
<dbReference type="InterPro" id="IPR050237">
    <property type="entry name" value="ATP-dep_AMP-bd_enzyme"/>
</dbReference>
<dbReference type="InterPro" id="IPR042099">
    <property type="entry name" value="ANL_N_sf"/>
</dbReference>
<dbReference type="Proteomes" id="UP000256485">
    <property type="component" value="Unassembled WGS sequence"/>
</dbReference>
<dbReference type="GO" id="GO:0016878">
    <property type="term" value="F:acid-thiol ligase activity"/>
    <property type="evidence" value="ECO:0007669"/>
    <property type="project" value="UniProtKB-ARBA"/>
</dbReference>
<dbReference type="RefSeq" id="WP_245941101.1">
    <property type="nucleotide sequence ID" value="NZ_QTUC01000001.1"/>
</dbReference>
<dbReference type="AlphaFoldDB" id="A0A3D9VDD6"/>
<dbReference type="PANTHER" id="PTHR43767:SF1">
    <property type="entry name" value="NONRIBOSOMAL PEPTIDE SYNTHASE PES1 (EUROFUNG)-RELATED"/>
    <property type="match status" value="1"/>
</dbReference>
<accession>A0A3D9VDD6</accession>
<dbReference type="Pfam" id="PF00501">
    <property type="entry name" value="AMP-binding"/>
    <property type="match status" value="1"/>
</dbReference>
<gene>
    <name evidence="3" type="ORF">DFJ64_2541</name>
</gene>
<dbReference type="PROSITE" id="PS00455">
    <property type="entry name" value="AMP_BINDING"/>
    <property type="match status" value="1"/>
</dbReference>
<reference evidence="3 4" key="1">
    <citation type="submission" date="2018-08" db="EMBL/GenBank/DDBJ databases">
        <title>Sequencing the genomes of 1000 actinobacteria strains.</title>
        <authorList>
            <person name="Klenk H.-P."/>
        </authorList>
    </citation>
    <scope>NUCLEOTIDE SEQUENCE [LARGE SCALE GENOMIC DNA]</scope>
    <source>
        <strain evidence="3 4">DSM 22891</strain>
    </source>
</reference>
<proteinExistence type="predicted"/>
<name>A0A3D9VDD6_THECX</name>
<evidence type="ECO:0000313" key="3">
    <source>
        <dbReference type="EMBL" id="REF37105.1"/>
    </source>
</evidence>
<sequence>MRSLASRRLALAETDRIPDDPAGADRAVERLLASLGAALDGSGPALALLDASPERERLVSTLRVDLPLERDDVAAVVATSGSTGEPKAALLPATALLHSARATLDRLGGPGHWTLALPPTRVAGLQIVVRSLVAGTTPVPVVGRFDAEAFRVATERLVATPGVRRRYTALVPTQLVRLLDAGPAVVAALAAYDAVLVGGAGCPPALVTRARQAGVRVVTTYGMTETCGGCVYDGWPLGGVTVHVDSADEQGVGRVRIGGPVVFAGYRLRPDLTAAALVDGHHLTNDLGRLRPDGGLEILGRLDDVVISGGVNVPLQAVERAVASYPGVAEAGAVGVEDPEWGSKVVAYVVLRPGARPPALADLRDHVAATHPRAWAPREVVVVDSLPMLPSGKLDRSALARAAGSAGRTSRHAVSP</sequence>